<dbReference type="FunFam" id="3.40.50.720:FF:000144">
    <property type="entry name" value="Malate dehydrogenase [NADP]"/>
    <property type="match status" value="1"/>
</dbReference>
<evidence type="ECO:0000259" key="7">
    <source>
        <dbReference type="Pfam" id="PF02866"/>
    </source>
</evidence>
<keyword evidence="3" id="KW-0560">Oxidoreductase</keyword>
<dbReference type="GO" id="GO:0006108">
    <property type="term" value="P:malate metabolic process"/>
    <property type="evidence" value="ECO:0007669"/>
    <property type="project" value="InterPro"/>
</dbReference>
<dbReference type="Ensembl" id="ENSGAGT00000018346.1">
    <property type="protein sequence ID" value="ENSGAGP00000016062.1"/>
    <property type="gene ID" value="ENSGAGG00000012069.1"/>
</dbReference>
<organism evidence="8 9">
    <name type="scientific">Gopherus agassizii</name>
    <name type="common">Agassiz's desert tortoise</name>
    <dbReference type="NCBI Taxonomy" id="38772"/>
    <lineage>
        <taxon>Eukaryota</taxon>
        <taxon>Metazoa</taxon>
        <taxon>Chordata</taxon>
        <taxon>Craniata</taxon>
        <taxon>Vertebrata</taxon>
        <taxon>Euteleostomi</taxon>
        <taxon>Archelosauria</taxon>
        <taxon>Testudinata</taxon>
        <taxon>Testudines</taxon>
        <taxon>Cryptodira</taxon>
        <taxon>Durocryptodira</taxon>
        <taxon>Testudinoidea</taxon>
        <taxon>Testudinidae</taxon>
        <taxon>Gopherus</taxon>
    </lineage>
</organism>
<dbReference type="SUPFAM" id="SSF56327">
    <property type="entry name" value="LDH C-terminal domain-like"/>
    <property type="match status" value="1"/>
</dbReference>
<feature type="domain" description="Lactate/malate dehydrogenase C-terminal" evidence="7">
    <location>
        <begin position="407"/>
        <end position="487"/>
    </location>
</feature>
<reference evidence="8" key="2">
    <citation type="submission" date="2025-08" db="UniProtKB">
        <authorList>
            <consortium name="Ensembl"/>
        </authorList>
    </citation>
    <scope>IDENTIFICATION</scope>
</reference>
<evidence type="ECO:0000256" key="5">
    <source>
        <dbReference type="ARBA" id="ARBA00039310"/>
    </source>
</evidence>
<evidence type="ECO:0000313" key="9">
    <source>
        <dbReference type="Proteomes" id="UP000291020"/>
    </source>
</evidence>
<reference evidence="9" key="1">
    <citation type="journal article" date="2017" name="PLoS ONE">
        <title>The Agassiz's desert tortoise genome provides a resource for the conservation of a threatened species.</title>
        <authorList>
            <person name="Tollis M."/>
            <person name="DeNardo D.F."/>
            <person name="Cornelius J.A."/>
            <person name="Dolby G.A."/>
            <person name="Edwards T."/>
            <person name="Henen B.T."/>
            <person name="Karl A.E."/>
            <person name="Murphy R.W."/>
            <person name="Kusumi K."/>
        </authorList>
    </citation>
    <scope>NUCLEOTIDE SEQUENCE [LARGE SCALE GENOMIC DNA]</scope>
</reference>
<keyword evidence="2" id="KW-0816">Tricarboxylic acid cycle</keyword>
<dbReference type="InterPro" id="IPR022383">
    <property type="entry name" value="Lactate/malate_DH_C"/>
</dbReference>
<protein>
    <recommendedName>
        <fullName evidence="5">Putative malate dehydrogenase 1B</fullName>
    </recommendedName>
</protein>
<dbReference type="InterPro" id="IPR015955">
    <property type="entry name" value="Lactate_DH/Glyco_Ohase_4_C"/>
</dbReference>
<dbReference type="Gene3D" id="3.90.110.10">
    <property type="entry name" value="Lactate dehydrogenase/glycoside hydrolase, family 4, C-terminal"/>
    <property type="match status" value="1"/>
</dbReference>
<dbReference type="Gene3D" id="3.40.50.720">
    <property type="entry name" value="NAD(P)-binding Rossmann-like Domain"/>
    <property type="match status" value="1"/>
</dbReference>
<keyword evidence="4" id="KW-0520">NAD</keyword>
<dbReference type="FunFam" id="3.90.110.10:FF:000006">
    <property type="entry name" value="putative malate dehydrogenase 1B"/>
    <property type="match status" value="1"/>
</dbReference>
<evidence type="ECO:0000256" key="6">
    <source>
        <dbReference type="SAM" id="MobiDB-lite"/>
    </source>
</evidence>
<dbReference type="InterPro" id="IPR010945">
    <property type="entry name" value="Malate_DH_type2"/>
</dbReference>
<comment type="similarity">
    <text evidence="1">Belongs to the LDH/MDH superfamily. MDH type 2 family.</text>
</comment>
<evidence type="ECO:0000256" key="3">
    <source>
        <dbReference type="ARBA" id="ARBA00023002"/>
    </source>
</evidence>
<accession>A0A452HM48</accession>
<dbReference type="PANTHER" id="PTHR23382">
    <property type="entry name" value="MALATE DEHYDROGENASE"/>
    <property type="match status" value="1"/>
</dbReference>
<dbReference type="Pfam" id="PF02866">
    <property type="entry name" value="Ldh_1_C"/>
    <property type="match status" value="1"/>
</dbReference>
<feature type="region of interest" description="Disordered" evidence="6">
    <location>
        <begin position="537"/>
        <end position="598"/>
    </location>
</feature>
<proteinExistence type="inferred from homology"/>
<keyword evidence="9" id="KW-1185">Reference proteome</keyword>
<evidence type="ECO:0000256" key="1">
    <source>
        <dbReference type="ARBA" id="ARBA00009613"/>
    </source>
</evidence>
<dbReference type="SUPFAM" id="SSF51735">
    <property type="entry name" value="NAD(P)-binding Rossmann-fold domains"/>
    <property type="match status" value="1"/>
</dbReference>
<feature type="compositionally biased region" description="Polar residues" evidence="6">
    <location>
        <begin position="578"/>
        <end position="598"/>
    </location>
</feature>
<dbReference type="GO" id="GO:0016615">
    <property type="term" value="F:malate dehydrogenase activity"/>
    <property type="evidence" value="ECO:0007669"/>
    <property type="project" value="InterPro"/>
</dbReference>
<evidence type="ECO:0000256" key="4">
    <source>
        <dbReference type="ARBA" id="ARBA00023027"/>
    </source>
</evidence>
<dbReference type="GO" id="GO:0016616">
    <property type="term" value="F:oxidoreductase activity, acting on the CH-OH group of donors, NAD or NADP as acceptor"/>
    <property type="evidence" value="ECO:0007669"/>
    <property type="project" value="InterPro"/>
</dbReference>
<dbReference type="GO" id="GO:0006099">
    <property type="term" value="P:tricarboxylic acid cycle"/>
    <property type="evidence" value="ECO:0007669"/>
    <property type="project" value="UniProtKB-KW"/>
</dbReference>
<sequence>MAKFVLAGKADCPYFAKAELLADYLQINLPNFKIHKITQHPDKWEVPFTALWWSHIDHRTLTVLSRCFLVLTSLSQWLRDICEKNGWKHKRSPIVWRELLDRGGKGLLLGGFNDFMEHAQHYYGITSDMLSEQMLRIAKENLQTHIEIEKEEEYIKSLINPLQVWISSASAPACYNLIPLLANGEVFGMATEVSIHLLDSSHYKEILHGIVMEAEDLAFPLLRSVSMHTELDDAFVQADIVILLDDILFQHEIPSLEDCIRQVTEQCKVYGSLIEKNANSKVKVIVSGKTFVNLRALMIMTFAPSIDGQNIIAVAMFLENAAKAMLARKLNMNSAGVKDVIVWGNISGNSYVDLSKAKVYKYDSAIWGPPNFSRHLLDMIYDGSWVRSEFAFVLSSLSSWGHHCLGMSPAHVIATVLRYWYQDSPPGEIVSMGILSEGQFCIPEGIIFSMPVRFQDGSWEVITETEISEETQETLKRLAHDLIQEKQVALGEIPEMRPYKEPAFNGFNLLALLEEENVQTPPEDLDTLSNGLLQPETQEGEKVQATTDEPEAPPDGLLQSEMLEEDKVQVPIDDPETSSESLNQSETSLSNAENNENP</sequence>
<dbReference type="STRING" id="38772.ENSGAGP00000016062"/>
<evidence type="ECO:0000256" key="2">
    <source>
        <dbReference type="ARBA" id="ARBA00022532"/>
    </source>
</evidence>
<reference evidence="8" key="3">
    <citation type="submission" date="2025-09" db="UniProtKB">
        <authorList>
            <consortium name="Ensembl"/>
        </authorList>
    </citation>
    <scope>IDENTIFICATION</scope>
</reference>
<evidence type="ECO:0000313" key="8">
    <source>
        <dbReference type="Ensembl" id="ENSGAGP00000016062.1"/>
    </source>
</evidence>
<dbReference type="InterPro" id="IPR036291">
    <property type="entry name" value="NAD(P)-bd_dom_sf"/>
</dbReference>
<name>A0A452HM48_9SAUR</name>
<dbReference type="Proteomes" id="UP000291020">
    <property type="component" value="Unassembled WGS sequence"/>
</dbReference>
<dbReference type="AlphaFoldDB" id="A0A452HM48"/>